<dbReference type="EMBL" id="RQGG01000032">
    <property type="protein sequence ID" value="TGL51407.1"/>
    <property type="molecule type" value="Genomic_DNA"/>
</dbReference>
<name>A0A4R9JN62_9LEPT</name>
<gene>
    <name evidence="1" type="ORF">EHQ59_10935</name>
</gene>
<accession>A0A4R9JN62</accession>
<protein>
    <submittedName>
        <fullName evidence="1">Uncharacterized protein</fullName>
    </submittedName>
</protein>
<comment type="caution">
    <text evidence="1">The sequence shown here is derived from an EMBL/GenBank/DDBJ whole genome shotgun (WGS) entry which is preliminary data.</text>
</comment>
<dbReference type="AlphaFoldDB" id="A0A4R9JN62"/>
<dbReference type="OrthoDB" id="330286at2"/>
<dbReference type="RefSeq" id="WP_135619689.1">
    <property type="nucleotide sequence ID" value="NZ_RQGG01000032.1"/>
</dbReference>
<evidence type="ECO:0000313" key="1">
    <source>
        <dbReference type="EMBL" id="TGL51407.1"/>
    </source>
</evidence>
<organism evidence="1 2">
    <name type="scientific">Leptospira kemamanensis</name>
    <dbReference type="NCBI Taxonomy" id="2484942"/>
    <lineage>
        <taxon>Bacteria</taxon>
        <taxon>Pseudomonadati</taxon>
        <taxon>Spirochaetota</taxon>
        <taxon>Spirochaetia</taxon>
        <taxon>Leptospirales</taxon>
        <taxon>Leptospiraceae</taxon>
        <taxon>Leptospira</taxon>
    </lineage>
</organism>
<sequence>MKQKIQINLMAVFLSILFAMTNCYYNPIVNGILNPVEETNQNSFLGLLGLGFGSSDLLITSQIRDGNGVAMVGLGLTPNTASFLSKSSSPYTTDAGGRFYVPYQFGRSSYQVFQNGSLYFTLILNVSSSTSISAETSGAPTGLEISNLITYSASSPPNFFELVRVFTIQGDDPPVEVNLHNQNAFNVNYLYLVFSEEPESIPVEEGAVESWVASNITVTPLINLEAINSELTSGNIRQLGYAFPFGSDTLYSVTFGSGIKSASGKNLTPRTIVFCMEPNVNCGF</sequence>
<dbReference type="Proteomes" id="UP000297609">
    <property type="component" value="Unassembled WGS sequence"/>
</dbReference>
<keyword evidence="2" id="KW-1185">Reference proteome</keyword>
<reference evidence="1" key="1">
    <citation type="journal article" date="2019" name="PLoS Negl. Trop. Dis.">
        <title>Revisiting the worldwide diversity of Leptospira species in the environment.</title>
        <authorList>
            <person name="Vincent A.T."/>
            <person name="Schiettekatte O."/>
            <person name="Bourhy P."/>
            <person name="Veyrier F.J."/>
            <person name="Picardeau M."/>
        </authorList>
    </citation>
    <scope>NUCLEOTIDE SEQUENCE [LARGE SCALE GENOMIC DNA]</scope>
    <source>
        <strain evidence="1">201702454</strain>
    </source>
</reference>
<evidence type="ECO:0000313" key="2">
    <source>
        <dbReference type="Proteomes" id="UP000297609"/>
    </source>
</evidence>
<proteinExistence type="predicted"/>